<feature type="compositionally biased region" description="Low complexity" evidence="1">
    <location>
        <begin position="145"/>
        <end position="165"/>
    </location>
</feature>
<feature type="compositionally biased region" description="Low complexity" evidence="1">
    <location>
        <begin position="194"/>
        <end position="207"/>
    </location>
</feature>
<feature type="compositionally biased region" description="Gly residues" evidence="1">
    <location>
        <begin position="180"/>
        <end position="193"/>
    </location>
</feature>
<proteinExistence type="predicted"/>
<dbReference type="Proteomes" id="UP000477722">
    <property type="component" value="Unassembled WGS sequence"/>
</dbReference>
<dbReference type="EMBL" id="JAAKZZ010000882">
    <property type="protein sequence ID" value="NGO73757.1"/>
    <property type="molecule type" value="Genomic_DNA"/>
</dbReference>
<feature type="compositionally biased region" description="Low complexity" evidence="1">
    <location>
        <begin position="13"/>
        <end position="31"/>
    </location>
</feature>
<name>A0A6G4XA89_9ACTN</name>
<reference evidence="2 3" key="1">
    <citation type="submission" date="2020-02" db="EMBL/GenBank/DDBJ databases">
        <title>Whole-genome analyses of novel actinobacteria.</title>
        <authorList>
            <person name="Sahin N."/>
            <person name="Tatar D."/>
        </authorList>
    </citation>
    <scope>NUCLEOTIDE SEQUENCE [LARGE SCALE GENOMIC DNA]</scope>
    <source>
        <strain evidence="2 3">SB3404</strain>
    </source>
</reference>
<dbReference type="AlphaFoldDB" id="A0A6G4XA89"/>
<evidence type="ECO:0000256" key="1">
    <source>
        <dbReference type="SAM" id="MobiDB-lite"/>
    </source>
</evidence>
<keyword evidence="3" id="KW-1185">Reference proteome</keyword>
<sequence length="207" mass="20038">MGFLDRLRRRRPGPAADTAAEPAETTGAPADGAGGAGGADGAPPAATRTTGRTTAWTGLPPIQRSTSGSRAPVADAGFGGRLPTWQDPSFVGAPSLVGVRNTAPGGLLQEAPSAPARPVTGLEHPMDALPSPSAAEPAPAERRVPAVPLRWAPRTGTAARTEAATPAPPSAPSTETAGTGVLGGVDGPGGSAGSRGPAESAGSAGPG</sequence>
<gene>
    <name evidence="2" type="ORF">G5C65_36670</name>
</gene>
<feature type="compositionally biased region" description="Low complexity" evidence="1">
    <location>
        <begin position="128"/>
        <end position="138"/>
    </location>
</feature>
<feature type="region of interest" description="Disordered" evidence="1">
    <location>
        <begin position="1"/>
        <end position="207"/>
    </location>
</feature>
<evidence type="ECO:0000313" key="3">
    <source>
        <dbReference type="Proteomes" id="UP000477722"/>
    </source>
</evidence>
<organism evidence="2 3">
    <name type="scientific">Streptomyces boncukensis</name>
    <dbReference type="NCBI Taxonomy" id="2711219"/>
    <lineage>
        <taxon>Bacteria</taxon>
        <taxon>Bacillati</taxon>
        <taxon>Actinomycetota</taxon>
        <taxon>Actinomycetes</taxon>
        <taxon>Kitasatosporales</taxon>
        <taxon>Streptomycetaceae</taxon>
        <taxon>Streptomyces</taxon>
    </lineage>
</organism>
<accession>A0A6G4XA89</accession>
<evidence type="ECO:0000313" key="2">
    <source>
        <dbReference type="EMBL" id="NGO73757.1"/>
    </source>
</evidence>
<protein>
    <submittedName>
        <fullName evidence="2">Uncharacterized protein</fullName>
    </submittedName>
</protein>
<comment type="caution">
    <text evidence="2">The sequence shown here is derived from an EMBL/GenBank/DDBJ whole genome shotgun (WGS) entry which is preliminary data.</text>
</comment>
<feature type="non-terminal residue" evidence="2">
    <location>
        <position position="207"/>
    </location>
</feature>
<feature type="compositionally biased region" description="Low complexity" evidence="1">
    <location>
        <begin position="41"/>
        <end position="58"/>
    </location>
</feature>